<dbReference type="Proteomes" id="UP001634393">
    <property type="component" value="Unassembled WGS sequence"/>
</dbReference>
<comment type="caution">
    <text evidence="12">The sequence shown here is derived from an EMBL/GenBank/DDBJ whole genome shotgun (WGS) entry which is preliminary data.</text>
</comment>
<proteinExistence type="inferred from homology"/>
<dbReference type="EMBL" id="JBJXBP010000001">
    <property type="protein sequence ID" value="KAL3851539.1"/>
    <property type="molecule type" value="Genomic_DNA"/>
</dbReference>
<feature type="chain" id="PRO_5044867180" description="FAD-binding PCMH-type domain-containing protein" evidence="10">
    <location>
        <begin position="30"/>
        <end position="710"/>
    </location>
</feature>
<evidence type="ECO:0000259" key="11">
    <source>
        <dbReference type="PROSITE" id="PS51387"/>
    </source>
</evidence>
<evidence type="ECO:0000256" key="7">
    <source>
        <dbReference type="ARBA" id="ARBA00022827"/>
    </source>
</evidence>
<dbReference type="Gene3D" id="3.40.462.20">
    <property type="match status" value="2"/>
</dbReference>
<accession>A0ABD3UPS4</accession>
<comment type="similarity">
    <text evidence="3">Belongs to the oxygen-dependent FAD-linked oxidoreductase family.</text>
</comment>
<comment type="cofactor">
    <cofactor evidence="1">
        <name>FAD</name>
        <dbReference type="ChEBI" id="CHEBI:57692"/>
    </cofactor>
</comment>
<evidence type="ECO:0000256" key="9">
    <source>
        <dbReference type="ARBA" id="ARBA00023180"/>
    </source>
</evidence>
<evidence type="ECO:0000256" key="10">
    <source>
        <dbReference type="SAM" id="SignalP"/>
    </source>
</evidence>
<evidence type="ECO:0000256" key="2">
    <source>
        <dbReference type="ARBA" id="ARBA00004913"/>
    </source>
</evidence>
<dbReference type="InterPro" id="IPR006094">
    <property type="entry name" value="Oxid_FAD_bind_N"/>
</dbReference>
<keyword evidence="6 10" id="KW-0732">Signal</keyword>
<keyword evidence="5" id="KW-0285">Flavoprotein</keyword>
<evidence type="ECO:0000313" key="13">
    <source>
        <dbReference type="Proteomes" id="UP001634393"/>
    </source>
</evidence>
<name>A0ABD3UPS4_9LAMI</name>
<dbReference type="Gene3D" id="3.30.43.10">
    <property type="entry name" value="Uridine Diphospho-n-acetylenolpyruvylglucosamine Reductase, domain 2"/>
    <property type="match status" value="1"/>
</dbReference>
<feature type="domain" description="FAD-binding PCMH-type" evidence="11">
    <location>
        <begin position="85"/>
        <end position="263"/>
    </location>
</feature>
<evidence type="ECO:0000313" key="12">
    <source>
        <dbReference type="EMBL" id="KAL3851539.1"/>
    </source>
</evidence>
<comment type="pathway">
    <text evidence="2">Alkaloid biosynthesis.</text>
</comment>
<keyword evidence="4" id="KW-0017">Alkaloid metabolism</keyword>
<evidence type="ECO:0000256" key="1">
    <source>
        <dbReference type="ARBA" id="ARBA00001974"/>
    </source>
</evidence>
<dbReference type="InterPro" id="IPR016167">
    <property type="entry name" value="FAD-bd_PCMH_sub1"/>
</dbReference>
<dbReference type="SUPFAM" id="SSF56176">
    <property type="entry name" value="FAD-binding/transporter-associated domain-like"/>
    <property type="match status" value="1"/>
</dbReference>
<gene>
    <name evidence="12" type="ORF">ACJIZ3_013421</name>
</gene>
<dbReference type="Pfam" id="PF08031">
    <property type="entry name" value="BBE"/>
    <property type="match status" value="1"/>
</dbReference>
<evidence type="ECO:0000256" key="3">
    <source>
        <dbReference type="ARBA" id="ARBA00005466"/>
    </source>
</evidence>
<keyword evidence="7" id="KW-0274">FAD</keyword>
<feature type="signal peptide" evidence="10">
    <location>
        <begin position="1"/>
        <end position="29"/>
    </location>
</feature>
<protein>
    <recommendedName>
        <fullName evidence="11">FAD-binding PCMH-type domain-containing protein</fullName>
    </recommendedName>
</protein>
<dbReference type="PROSITE" id="PS51387">
    <property type="entry name" value="FAD_PCMH"/>
    <property type="match status" value="1"/>
</dbReference>
<keyword evidence="8" id="KW-1015">Disulfide bond</keyword>
<dbReference type="InterPro" id="IPR012951">
    <property type="entry name" value="BBE"/>
</dbReference>
<dbReference type="InterPro" id="IPR016166">
    <property type="entry name" value="FAD-bd_PCMH"/>
</dbReference>
<keyword evidence="9" id="KW-0325">Glycoprotein</keyword>
<dbReference type="Gene3D" id="3.30.465.10">
    <property type="match status" value="1"/>
</dbReference>
<reference evidence="12 13" key="1">
    <citation type="submission" date="2024-12" db="EMBL/GenBank/DDBJ databases">
        <title>The unique morphological basis and parallel evolutionary history of personate flowers in Penstemon.</title>
        <authorList>
            <person name="Depatie T.H."/>
            <person name="Wessinger C.A."/>
        </authorList>
    </citation>
    <scope>NUCLEOTIDE SEQUENCE [LARGE SCALE GENOMIC DNA]</scope>
    <source>
        <strain evidence="12">WTNN_2</strain>
        <tissue evidence="12">Leaf</tissue>
    </source>
</reference>
<evidence type="ECO:0000256" key="4">
    <source>
        <dbReference type="ARBA" id="ARBA00022589"/>
    </source>
</evidence>
<dbReference type="PANTHER" id="PTHR32448">
    <property type="entry name" value="OS08G0158400 PROTEIN"/>
    <property type="match status" value="1"/>
</dbReference>
<dbReference type="Pfam" id="PF01565">
    <property type="entry name" value="FAD_binding_4"/>
    <property type="match status" value="1"/>
</dbReference>
<sequence length="710" mass="80964">MKGSLFHLGFIMTLTTFQFLAFIVSSSSSSSSSSSNSFIECLEKYQYSNNPSNPISSSVIYTQNHSSYSSLLQTYIRNLRFNTSATPKPRLILTPKHVSHIQAAVLCAKSHSLQMKIRSGGHDYEGLSYVSFDTPHHHFFILDMFNFRSVHVSIQHESAWVQAGAILGEVYYKIANKSKTHAFPAGVCPTVGVGGHFGGGGYGNLMRKYGLSIDNIVDAKLVNVNGKLLDRKSMGEDLFWAITGGGGSSYGVVLSYKIKLVRVPEKVTVFRISRRYSENFADLIYSYQRIVAELPKELFIRLTLDVVNNTNRATFYALFLGNSKELVSSTMKLNFPELGLTRIHCFEMSWIESVLFWTNFPIGTPVEVLLSRVPQVLTHLKRKSDFVRDPIPKEGLEFIFEKMVELKTPMLTFNPYGGRMGEIPMWEKPFPHRQGNIAKLQYATNWDEDGEEAENYYLNLTRLLYYYMTPAVYLDIGNYQDMIKSANYYFNLTMINVDVRAVNYGVKYFKDNFYRLVKIKTRVDPDNFFRNEQSIPVLFPTKKELVKIKTKVDPHKYTMVVLYTISGTKRTAGASFKALFLGDSNKLISLMKMNFPELGLRKEDCKEMSWIKSVLVWEGFQNAFKMKSVSAFKMKSDYVKTPISKDGIERILQKTKDSANISMMFNPYGGKMSEIPESEIAFPHRAGNIYKIQYLLYWNEMGAVSDNSNP</sequence>
<dbReference type="FunFam" id="3.30.43.10:FF:000004">
    <property type="entry name" value="Berberine bridge enzyme-like 15"/>
    <property type="match status" value="1"/>
</dbReference>
<dbReference type="AlphaFoldDB" id="A0ABD3UPS4"/>
<organism evidence="12 13">
    <name type="scientific">Penstemon smallii</name>
    <dbReference type="NCBI Taxonomy" id="265156"/>
    <lineage>
        <taxon>Eukaryota</taxon>
        <taxon>Viridiplantae</taxon>
        <taxon>Streptophyta</taxon>
        <taxon>Embryophyta</taxon>
        <taxon>Tracheophyta</taxon>
        <taxon>Spermatophyta</taxon>
        <taxon>Magnoliopsida</taxon>
        <taxon>eudicotyledons</taxon>
        <taxon>Gunneridae</taxon>
        <taxon>Pentapetalae</taxon>
        <taxon>asterids</taxon>
        <taxon>lamiids</taxon>
        <taxon>Lamiales</taxon>
        <taxon>Plantaginaceae</taxon>
        <taxon>Cheloneae</taxon>
        <taxon>Penstemon</taxon>
    </lineage>
</organism>
<evidence type="ECO:0000256" key="8">
    <source>
        <dbReference type="ARBA" id="ARBA00023157"/>
    </source>
</evidence>
<keyword evidence="13" id="KW-1185">Reference proteome</keyword>
<evidence type="ECO:0000256" key="6">
    <source>
        <dbReference type="ARBA" id="ARBA00022729"/>
    </source>
</evidence>
<dbReference type="InterPro" id="IPR036318">
    <property type="entry name" value="FAD-bd_PCMH-like_sf"/>
</dbReference>
<evidence type="ECO:0000256" key="5">
    <source>
        <dbReference type="ARBA" id="ARBA00022630"/>
    </source>
</evidence>
<dbReference type="InterPro" id="IPR016169">
    <property type="entry name" value="FAD-bd_PCMH_sub2"/>
</dbReference>